<protein>
    <submittedName>
        <fullName evidence="1">Uncharacterized protein</fullName>
    </submittedName>
</protein>
<gene>
    <name evidence="1" type="ORF">Dthio_PD3024</name>
</gene>
<dbReference type="AlphaFoldDB" id="D6SLN5"/>
<proteinExistence type="predicted"/>
<comment type="caution">
    <text evidence="1">The sequence shown here is derived from an EMBL/GenBank/DDBJ whole genome shotgun (WGS) entry which is preliminary data.</text>
</comment>
<dbReference type="RefSeq" id="WP_008868725.1">
    <property type="nucleotide sequence ID" value="NZ_ACJN02000001.1"/>
</dbReference>
<dbReference type="EMBL" id="ACJN02000001">
    <property type="protein sequence ID" value="EFI35596.1"/>
    <property type="molecule type" value="Genomic_DNA"/>
</dbReference>
<evidence type="ECO:0000313" key="1">
    <source>
        <dbReference type="EMBL" id="EFI35596.1"/>
    </source>
</evidence>
<evidence type="ECO:0000313" key="2">
    <source>
        <dbReference type="Proteomes" id="UP000005496"/>
    </source>
</evidence>
<keyword evidence="2" id="KW-1185">Reference proteome</keyword>
<dbReference type="Proteomes" id="UP000005496">
    <property type="component" value="Unassembled WGS sequence"/>
</dbReference>
<reference evidence="1" key="1">
    <citation type="submission" date="2010-05" db="EMBL/GenBank/DDBJ databases">
        <title>The draft genome of Desulfonatronospira thiodismutans ASO3-1.</title>
        <authorList>
            <consortium name="US DOE Joint Genome Institute (JGI-PGF)"/>
            <person name="Lucas S."/>
            <person name="Copeland A."/>
            <person name="Lapidus A."/>
            <person name="Cheng J.-F."/>
            <person name="Bruce D."/>
            <person name="Goodwin L."/>
            <person name="Pitluck S."/>
            <person name="Chertkov O."/>
            <person name="Brettin T."/>
            <person name="Detter J.C."/>
            <person name="Han C."/>
            <person name="Land M.L."/>
            <person name="Hauser L."/>
            <person name="Kyrpides N."/>
            <person name="Mikhailova N."/>
            <person name="Muyzer G."/>
            <person name="Woyke T."/>
        </authorList>
    </citation>
    <scope>NUCLEOTIDE SEQUENCE [LARGE SCALE GENOMIC DNA]</scope>
    <source>
        <strain evidence="1">ASO3-1</strain>
    </source>
</reference>
<accession>D6SLN5</accession>
<name>D6SLN5_9BACT</name>
<organism evidence="1 2">
    <name type="scientific">Desulfonatronospira thiodismutans ASO3-1</name>
    <dbReference type="NCBI Taxonomy" id="555779"/>
    <lineage>
        <taxon>Bacteria</taxon>
        <taxon>Pseudomonadati</taxon>
        <taxon>Thermodesulfobacteriota</taxon>
        <taxon>Desulfovibrionia</taxon>
        <taxon>Desulfovibrionales</taxon>
        <taxon>Desulfonatronovibrionaceae</taxon>
        <taxon>Desulfonatronospira</taxon>
    </lineage>
</organism>
<sequence>MTGIDTSFMVAFEIAEHPQCQEARNFAASNSDLGFALAPQVLSEFM</sequence>